<feature type="transmembrane region" description="Helical" evidence="7">
    <location>
        <begin position="6"/>
        <end position="25"/>
    </location>
</feature>
<dbReference type="eggNOG" id="COG2860">
    <property type="taxonomic scope" value="Bacteria"/>
</dbReference>
<dbReference type="InterPro" id="IPR005115">
    <property type="entry name" value="Gly_transporter"/>
</dbReference>
<dbReference type="GO" id="GO:0005886">
    <property type="term" value="C:plasma membrane"/>
    <property type="evidence" value="ECO:0007669"/>
    <property type="project" value="UniProtKB-SubCell"/>
</dbReference>
<keyword evidence="6 7" id="KW-0472">Membrane</keyword>
<feature type="transmembrane region" description="Helical" evidence="7">
    <location>
        <begin position="175"/>
        <end position="196"/>
    </location>
</feature>
<feature type="transmembrane region" description="Helical" evidence="7">
    <location>
        <begin position="64"/>
        <end position="82"/>
    </location>
</feature>
<comment type="subcellular location">
    <subcellularLocation>
        <location evidence="1">Cell membrane</location>
        <topology evidence="1">Multi-pass membrane protein</topology>
    </subcellularLocation>
</comment>
<proteinExistence type="inferred from homology"/>
<dbReference type="EMBL" id="CM001022">
    <property type="protein sequence ID" value="EFQ23388.1"/>
    <property type="molecule type" value="Genomic_DNA"/>
</dbReference>
<evidence type="ECO:0000256" key="5">
    <source>
        <dbReference type="ARBA" id="ARBA00022989"/>
    </source>
</evidence>
<evidence type="ECO:0000313" key="9">
    <source>
        <dbReference type="EMBL" id="EFQ23388.1"/>
    </source>
</evidence>
<evidence type="ECO:0000256" key="3">
    <source>
        <dbReference type="ARBA" id="ARBA00022475"/>
    </source>
</evidence>
<feature type="domain" description="Glycine transporter" evidence="8">
    <location>
        <begin position="94"/>
        <end position="165"/>
    </location>
</feature>
<comment type="similarity">
    <text evidence="2">Belongs to the UPF0126 family.</text>
</comment>
<feature type="domain" description="Glycine transporter" evidence="8">
    <location>
        <begin position="8"/>
        <end position="80"/>
    </location>
</feature>
<dbReference type="AlphaFoldDB" id="E3CWD6"/>
<name>E3CWD6_9BACT</name>
<keyword evidence="10" id="KW-1185">Reference proteome</keyword>
<evidence type="ECO:0000256" key="2">
    <source>
        <dbReference type="ARBA" id="ARBA00008193"/>
    </source>
</evidence>
<evidence type="ECO:0000256" key="1">
    <source>
        <dbReference type="ARBA" id="ARBA00004651"/>
    </source>
</evidence>
<dbReference type="PANTHER" id="PTHR30506">
    <property type="entry name" value="INNER MEMBRANE PROTEIN"/>
    <property type="match status" value="1"/>
</dbReference>
<dbReference type="PaxDb" id="584708-Apau_0961"/>
<gene>
    <name evidence="9" type="ORF">Apau_0961</name>
</gene>
<evidence type="ECO:0000256" key="6">
    <source>
        <dbReference type="ARBA" id="ARBA00023136"/>
    </source>
</evidence>
<keyword evidence="3" id="KW-1003">Cell membrane</keyword>
<evidence type="ECO:0000313" key="10">
    <source>
        <dbReference type="Proteomes" id="UP000005096"/>
    </source>
</evidence>
<dbReference type="Pfam" id="PF03458">
    <property type="entry name" value="Gly_transporter"/>
    <property type="match status" value="2"/>
</dbReference>
<sequence length="204" mass="21636">MDMTLWNLFEILGTGAFAASGALMGIRKRFDFFGVLMLALITAVGGGILRDGLMGNLPPLALRFPRYSLLALVTAAAVFLSPRPVQRLERLIQVLDAVGLGAFTAGGGLLAIQRGFGEPFMVVAFGLLTGVGGGILRDVLAGEPPLVFRREIYALASIAGALLLLPLNRRMGVEAALYACFALVVSLRLFCVLRGIHLPVARKG</sequence>
<dbReference type="STRING" id="584708.Apau_0961"/>
<feature type="transmembrane region" description="Helical" evidence="7">
    <location>
        <begin position="152"/>
        <end position="169"/>
    </location>
</feature>
<accession>E3CWD6</accession>
<feature type="transmembrane region" description="Helical" evidence="7">
    <location>
        <begin position="119"/>
        <end position="140"/>
    </location>
</feature>
<evidence type="ECO:0000256" key="7">
    <source>
        <dbReference type="SAM" id="Phobius"/>
    </source>
</evidence>
<protein>
    <recommendedName>
        <fullName evidence="8">Glycine transporter domain-containing protein</fullName>
    </recommendedName>
</protein>
<evidence type="ECO:0000259" key="8">
    <source>
        <dbReference type="Pfam" id="PF03458"/>
    </source>
</evidence>
<feature type="transmembrane region" description="Helical" evidence="7">
    <location>
        <begin position="32"/>
        <end position="49"/>
    </location>
</feature>
<keyword evidence="5 7" id="KW-1133">Transmembrane helix</keyword>
<evidence type="ECO:0000256" key="4">
    <source>
        <dbReference type="ARBA" id="ARBA00022692"/>
    </source>
</evidence>
<keyword evidence="4 7" id="KW-0812">Transmembrane</keyword>
<organism evidence="9 10">
    <name type="scientific">Aminomonas paucivorans DSM 12260</name>
    <dbReference type="NCBI Taxonomy" id="584708"/>
    <lineage>
        <taxon>Bacteria</taxon>
        <taxon>Thermotogati</taxon>
        <taxon>Synergistota</taxon>
        <taxon>Synergistia</taxon>
        <taxon>Synergistales</taxon>
        <taxon>Synergistaceae</taxon>
        <taxon>Aminomonas</taxon>
    </lineage>
</organism>
<dbReference type="Proteomes" id="UP000005096">
    <property type="component" value="Chromosome"/>
</dbReference>
<feature type="transmembrane region" description="Helical" evidence="7">
    <location>
        <begin position="94"/>
        <end position="113"/>
    </location>
</feature>
<dbReference type="PANTHER" id="PTHR30506:SF3">
    <property type="entry name" value="UPF0126 INNER MEMBRANE PROTEIN YADS-RELATED"/>
    <property type="match status" value="1"/>
</dbReference>
<dbReference type="HOGENOM" id="CLU_064906_2_1_0"/>
<reference evidence="9 10" key="1">
    <citation type="journal article" date="2010" name="Stand. Genomic Sci.">
        <title>Non-contiguous finished genome sequence of Aminomonas paucivorans type strain (GLU-3).</title>
        <authorList>
            <person name="Pitluck S."/>
            <person name="Yasawong M."/>
            <person name="Held B."/>
            <person name="Lapidus A."/>
            <person name="Nolan M."/>
            <person name="Copeland A."/>
            <person name="Lucas S."/>
            <person name="Del Rio T.G."/>
            <person name="Tice H."/>
            <person name="Cheng J.F."/>
            <person name="Chertkov O."/>
            <person name="Goodwin L."/>
            <person name="Tapia R."/>
            <person name="Han C."/>
            <person name="Liolios K."/>
            <person name="Ivanova N."/>
            <person name="Mavromatis K."/>
            <person name="Ovchinnikova G."/>
            <person name="Pati A."/>
            <person name="Chen A."/>
            <person name="Palaniappan K."/>
            <person name="Land M."/>
            <person name="Hauser L."/>
            <person name="Chang Y.J."/>
            <person name="Jeffries C.D."/>
            <person name="Pukall R."/>
            <person name="Spring S."/>
            <person name="Rohde M."/>
            <person name="Sikorski J."/>
            <person name="Goker M."/>
            <person name="Woyke T."/>
            <person name="Bristow J."/>
            <person name="Eisen J.A."/>
            <person name="Markowitz V."/>
            <person name="Hugenholtz P."/>
            <person name="Kyrpides N.C."/>
            <person name="Klenk H.P."/>
        </authorList>
    </citation>
    <scope>NUCLEOTIDE SEQUENCE [LARGE SCALE GENOMIC DNA]</scope>
    <source>
        <strain evidence="9 10">DSM 12260</strain>
    </source>
</reference>